<dbReference type="PANTHER" id="PTHR30126">
    <property type="entry name" value="HTH-TYPE TRANSCRIPTIONAL REGULATOR"/>
    <property type="match status" value="1"/>
</dbReference>
<evidence type="ECO:0000313" key="6">
    <source>
        <dbReference type="EMBL" id="MBB6011949.1"/>
    </source>
</evidence>
<dbReference type="SUPFAM" id="SSF46785">
    <property type="entry name" value="Winged helix' DNA-binding domain"/>
    <property type="match status" value="1"/>
</dbReference>
<evidence type="ECO:0000256" key="2">
    <source>
        <dbReference type="ARBA" id="ARBA00023015"/>
    </source>
</evidence>
<proteinExistence type="inferred from homology"/>
<evidence type="ECO:0000259" key="5">
    <source>
        <dbReference type="PROSITE" id="PS50931"/>
    </source>
</evidence>
<dbReference type="InterPro" id="IPR036390">
    <property type="entry name" value="WH_DNA-bd_sf"/>
</dbReference>
<dbReference type="AlphaFoldDB" id="A0A7W9S124"/>
<dbReference type="Gene3D" id="1.10.10.10">
    <property type="entry name" value="Winged helix-like DNA-binding domain superfamily/Winged helix DNA-binding domain"/>
    <property type="match status" value="1"/>
</dbReference>
<keyword evidence="7" id="KW-1185">Reference proteome</keyword>
<dbReference type="InterPro" id="IPR036388">
    <property type="entry name" value="WH-like_DNA-bd_sf"/>
</dbReference>
<dbReference type="Pfam" id="PF03466">
    <property type="entry name" value="LysR_substrate"/>
    <property type="match status" value="1"/>
</dbReference>
<dbReference type="Pfam" id="PF00126">
    <property type="entry name" value="HTH_1"/>
    <property type="match status" value="1"/>
</dbReference>
<keyword evidence="4" id="KW-0804">Transcription</keyword>
<dbReference type="Gene3D" id="3.40.190.290">
    <property type="match status" value="1"/>
</dbReference>
<feature type="domain" description="HTH lysR-type" evidence="5">
    <location>
        <begin position="9"/>
        <end position="66"/>
    </location>
</feature>
<evidence type="ECO:0000256" key="4">
    <source>
        <dbReference type="ARBA" id="ARBA00023163"/>
    </source>
</evidence>
<dbReference type="CDD" id="cd05466">
    <property type="entry name" value="PBP2_LTTR_substrate"/>
    <property type="match status" value="1"/>
</dbReference>
<sequence>MARFLTSSYDVRHLRTFLAVVEHGGLSSAAYRLGVSLSSVSRDLSAFETRLGLELCRRGRSGFSLTPQGEDVYQAAVGLRSSLQSFEETVENTRQSLGGTLMLGTIDSVITNPNAGIVAALARMHRMFPDMQVSVSMHTVSIIDMYVRDSKLDVGITGQPEDLEQLVYEPAFIESHQLYIARHSPYFDLAFHMDERPQSQMQQRIPYIAREYRTDIFKAFEREYPFQVVARGSTLEAILASVLAGVGCALLPSHLVQSTGDIQLVEIKTRHTPIDVQFHFAYRRDAAKRRAIRAMLDCFRKR</sequence>
<reference evidence="6 7" key="1">
    <citation type="submission" date="2020-08" db="EMBL/GenBank/DDBJ databases">
        <title>Genomic Encyclopedia of Type Strains, Phase IV (KMG-IV): sequencing the most valuable type-strain genomes for metagenomic binning, comparative biology and taxonomic classification.</title>
        <authorList>
            <person name="Goeker M."/>
        </authorList>
    </citation>
    <scope>NUCLEOTIDE SEQUENCE [LARGE SCALE GENOMIC DNA]</scope>
    <source>
        <strain evidence="6 7">DSM 11099</strain>
    </source>
</reference>
<accession>A0A7W9S124</accession>
<dbReference type="GO" id="GO:0003700">
    <property type="term" value="F:DNA-binding transcription factor activity"/>
    <property type="evidence" value="ECO:0007669"/>
    <property type="project" value="InterPro"/>
</dbReference>
<protein>
    <submittedName>
        <fullName evidence="6">DNA-binding transcriptional LysR family regulator</fullName>
    </submittedName>
</protein>
<comment type="caution">
    <text evidence="6">The sequence shown here is derived from an EMBL/GenBank/DDBJ whole genome shotgun (WGS) entry which is preliminary data.</text>
</comment>
<name>A0A7W9S124_9HYPH</name>
<gene>
    <name evidence="6" type="ORF">HNR59_001294</name>
</gene>
<evidence type="ECO:0000256" key="3">
    <source>
        <dbReference type="ARBA" id="ARBA00023125"/>
    </source>
</evidence>
<dbReference type="RefSeq" id="WP_183827555.1">
    <property type="nucleotide sequence ID" value="NZ_JACHEU010000001.1"/>
</dbReference>
<organism evidence="6 7">
    <name type="scientific">Aquamicrobium lusatiense</name>
    <dbReference type="NCBI Taxonomy" id="89772"/>
    <lineage>
        <taxon>Bacteria</taxon>
        <taxon>Pseudomonadati</taxon>
        <taxon>Pseudomonadota</taxon>
        <taxon>Alphaproteobacteria</taxon>
        <taxon>Hyphomicrobiales</taxon>
        <taxon>Phyllobacteriaceae</taxon>
        <taxon>Aquamicrobium</taxon>
    </lineage>
</organism>
<evidence type="ECO:0000256" key="1">
    <source>
        <dbReference type="ARBA" id="ARBA00009437"/>
    </source>
</evidence>
<dbReference type="EMBL" id="JACHEU010000001">
    <property type="protein sequence ID" value="MBB6011949.1"/>
    <property type="molecule type" value="Genomic_DNA"/>
</dbReference>
<dbReference type="SUPFAM" id="SSF53850">
    <property type="entry name" value="Periplasmic binding protein-like II"/>
    <property type="match status" value="1"/>
</dbReference>
<keyword evidence="2" id="KW-0805">Transcription regulation</keyword>
<dbReference type="PANTHER" id="PTHR30126:SF98">
    <property type="entry name" value="HTH-TYPE TRANSCRIPTIONAL ACTIVATOR BAUR"/>
    <property type="match status" value="1"/>
</dbReference>
<evidence type="ECO:0000313" key="7">
    <source>
        <dbReference type="Proteomes" id="UP000533306"/>
    </source>
</evidence>
<keyword evidence="3 6" id="KW-0238">DNA-binding</keyword>
<dbReference type="Proteomes" id="UP000533306">
    <property type="component" value="Unassembled WGS sequence"/>
</dbReference>
<dbReference type="GO" id="GO:0000976">
    <property type="term" value="F:transcription cis-regulatory region binding"/>
    <property type="evidence" value="ECO:0007669"/>
    <property type="project" value="TreeGrafter"/>
</dbReference>
<dbReference type="InterPro" id="IPR005119">
    <property type="entry name" value="LysR_subst-bd"/>
</dbReference>
<comment type="similarity">
    <text evidence="1">Belongs to the LysR transcriptional regulatory family.</text>
</comment>
<dbReference type="PROSITE" id="PS50931">
    <property type="entry name" value="HTH_LYSR"/>
    <property type="match status" value="1"/>
</dbReference>
<dbReference type="InterPro" id="IPR000847">
    <property type="entry name" value="LysR_HTH_N"/>
</dbReference>